<sequence length="109" mass="12342">MLGDCNHEPYGLDTDRPCLFFRLAKNDKTQTVEIIPREGLLKDALPFNGHNMPPIVALRTNINKKEPVDVWCVIRAEGIDVPTKYRQENMFGTVKFELGPSLNSKHCSS</sequence>
<organism evidence="1 2">
    <name type="scientific">Thelohanellus kitauei</name>
    <name type="common">Myxosporean</name>
    <dbReference type="NCBI Taxonomy" id="669202"/>
    <lineage>
        <taxon>Eukaryota</taxon>
        <taxon>Metazoa</taxon>
        <taxon>Cnidaria</taxon>
        <taxon>Myxozoa</taxon>
        <taxon>Myxosporea</taxon>
        <taxon>Bivalvulida</taxon>
        <taxon>Platysporina</taxon>
        <taxon>Myxobolidae</taxon>
        <taxon>Thelohanellus</taxon>
    </lineage>
</organism>
<gene>
    <name evidence="1" type="ORF">RF11_12232</name>
</gene>
<dbReference type="AlphaFoldDB" id="A0A0C2MMK3"/>
<dbReference type="Proteomes" id="UP000031668">
    <property type="component" value="Unassembled WGS sequence"/>
</dbReference>
<name>A0A0C2MMK3_THEKT</name>
<accession>A0A0C2MMK3</accession>
<comment type="caution">
    <text evidence="1">The sequence shown here is derived from an EMBL/GenBank/DDBJ whole genome shotgun (WGS) entry which is preliminary data.</text>
</comment>
<dbReference type="EMBL" id="JWZT01004858">
    <property type="protein sequence ID" value="KII62871.1"/>
    <property type="molecule type" value="Genomic_DNA"/>
</dbReference>
<keyword evidence="2" id="KW-1185">Reference proteome</keyword>
<dbReference type="OrthoDB" id="5912413at2759"/>
<protein>
    <submittedName>
        <fullName evidence="1">Uncharacterized protein</fullName>
    </submittedName>
</protein>
<evidence type="ECO:0000313" key="2">
    <source>
        <dbReference type="Proteomes" id="UP000031668"/>
    </source>
</evidence>
<reference evidence="1 2" key="1">
    <citation type="journal article" date="2014" name="Genome Biol. Evol.">
        <title>The genome of the myxosporean Thelohanellus kitauei shows adaptations to nutrient acquisition within its fish host.</title>
        <authorList>
            <person name="Yang Y."/>
            <person name="Xiong J."/>
            <person name="Zhou Z."/>
            <person name="Huo F."/>
            <person name="Miao W."/>
            <person name="Ran C."/>
            <person name="Liu Y."/>
            <person name="Zhang J."/>
            <person name="Feng J."/>
            <person name="Wang M."/>
            <person name="Wang M."/>
            <person name="Wang L."/>
            <person name="Yao B."/>
        </authorList>
    </citation>
    <scope>NUCLEOTIDE SEQUENCE [LARGE SCALE GENOMIC DNA]</scope>
    <source>
        <strain evidence="1">Wuqing</strain>
    </source>
</reference>
<evidence type="ECO:0000313" key="1">
    <source>
        <dbReference type="EMBL" id="KII62871.1"/>
    </source>
</evidence>
<proteinExistence type="predicted"/>